<proteinExistence type="predicted"/>
<accession>A0ABQ6HHR8</accession>
<evidence type="ECO:0000313" key="3">
    <source>
        <dbReference type="Proteomes" id="UP001157109"/>
    </source>
</evidence>
<dbReference type="EMBL" id="BSUJ01000001">
    <property type="protein sequence ID" value="GMA18159.1"/>
    <property type="molecule type" value="Genomic_DNA"/>
</dbReference>
<reference evidence="3" key="1">
    <citation type="journal article" date="2019" name="Int. J. Syst. Evol. Microbiol.">
        <title>The Global Catalogue of Microorganisms (GCM) 10K type strain sequencing project: providing services to taxonomists for standard genome sequencing and annotation.</title>
        <authorList>
            <consortium name="The Broad Institute Genomics Platform"/>
            <consortium name="The Broad Institute Genome Sequencing Center for Infectious Disease"/>
            <person name="Wu L."/>
            <person name="Ma J."/>
        </authorList>
    </citation>
    <scope>NUCLEOTIDE SEQUENCE [LARGE SCALE GENOMIC DNA]</scope>
    <source>
        <strain evidence="3">NBRC 105830</strain>
    </source>
</reference>
<dbReference type="InterPro" id="IPR051680">
    <property type="entry name" value="ATP-dep_Glu-Cys_Ligase-2"/>
</dbReference>
<dbReference type="InterPro" id="IPR007296">
    <property type="entry name" value="DUF403"/>
</dbReference>
<protein>
    <recommendedName>
        <fullName evidence="1">DUF403 domain-containing protein</fullName>
    </recommendedName>
</protein>
<comment type="caution">
    <text evidence="2">The sequence shown here is derived from an EMBL/GenBank/DDBJ whole genome shotgun (WGS) entry which is preliminary data.</text>
</comment>
<name>A0ABQ6HHR8_9MICO</name>
<feature type="domain" description="DUF403" evidence="1">
    <location>
        <begin position="1"/>
        <end position="295"/>
    </location>
</feature>
<evidence type="ECO:0000259" key="1">
    <source>
        <dbReference type="Pfam" id="PF04168"/>
    </source>
</evidence>
<gene>
    <name evidence="2" type="ORF">GCM10025862_01800</name>
</gene>
<evidence type="ECO:0000313" key="2">
    <source>
        <dbReference type="EMBL" id="GMA18159.1"/>
    </source>
</evidence>
<dbReference type="Pfam" id="PF04168">
    <property type="entry name" value="Alpha-E"/>
    <property type="match status" value="1"/>
</dbReference>
<dbReference type="Proteomes" id="UP001157109">
    <property type="component" value="Unassembled WGS sequence"/>
</dbReference>
<dbReference type="RefSeq" id="WP_241443720.1">
    <property type="nucleotide sequence ID" value="NZ_BSUJ01000001.1"/>
</dbReference>
<organism evidence="2 3">
    <name type="scientific">Arsenicicoccus piscis</name>
    <dbReference type="NCBI Taxonomy" id="673954"/>
    <lineage>
        <taxon>Bacteria</taxon>
        <taxon>Bacillati</taxon>
        <taxon>Actinomycetota</taxon>
        <taxon>Actinomycetes</taxon>
        <taxon>Micrococcales</taxon>
        <taxon>Intrasporangiaceae</taxon>
        <taxon>Arsenicicoccus</taxon>
    </lineage>
</organism>
<dbReference type="PANTHER" id="PTHR34595">
    <property type="entry name" value="BLR5612 PROTEIN"/>
    <property type="match status" value="1"/>
</dbReference>
<keyword evidence="3" id="KW-1185">Reference proteome</keyword>
<dbReference type="PANTHER" id="PTHR34595:SF7">
    <property type="entry name" value="SLL1039 PROTEIN"/>
    <property type="match status" value="1"/>
</dbReference>
<sequence length="308" mass="34092">MLSRIAESLFWIGRYVERAEDTARLIDVNLQLRVEDPTTDPTASARSLLSVMGVQTDEHTSPADVLPMLMHDPAAPTSIVSAIAGARESARRARETLSVEMWESINTTHNSVQRGQLKRLRLPAACTYVRERSTVIAGTADNTMVQDEGWQFLVLGRCIERVDMSARLVTLAATSPTQKSAWSNVLRACGAHHAFLRTYGAMTTDQKAAEFLLLDRLFPRSLVYTLNQAEKALASLDQREHRIGQSGDASRLLGRERAGLEFRDPDDVLMALPERMTQLQQACSTASAAVAERYFEGSTAALWQGGEW</sequence>